<dbReference type="Proteomes" id="UP001303046">
    <property type="component" value="Unassembled WGS sequence"/>
</dbReference>
<comment type="caution">
    <text evidence="1">The sequence shown here is derived from an EMBL/GenBank/DDBJ whole genome shotgun (WGS) entry which is preliminary data.</text>
</comment>
<proteinExistence type="predicted"/>
<evidence type="ECO:0000313" key="1">
    <source>
        <dbReference type="EMBL" id="KAK6726304.1"/>
    </source>
</evidence>
<dbReference type="Gene3D" id="3.30.420.10">
    <property type="entry name" value="Ribonuclease H-like superfamily/Ribonuclease H"/>
    <property type="match status" value="1"/>
</dbReference>
<organism evidence="1 2">
    <name type="scientific">Necator americanus</name>
    <name type="common">Human hookworm</name>
    <dbReference type="NCBI Taxonomy" id="51031"/>
    <lineage>
        <taxon>Eukaryota</taxon>
        <taxon>Metazoa</taxon>
        <taxon>Ecdysozoa</taxon>
        <taxon>Nematoda</taxon>
        <taxon>Chromadorea</taxon>
        <taxon>Rhabditida</taxon>
        <taxon>Rhabditina</taxon>
        <taxon>Rhabditomorpha</taxon>
        <taxon>Strongyloidea</taxon>
        <taxon>Ancylostomatidae</taxon>
        <taxon>Bunostominae</taxon>
        <taxon>Necator</taxon>
    </lineage>
</organism>
<evidence type="ECO:0008006" key="3">
    <source>
        <dbReference type="Google" id="ProtNLM"/>
    </source>
</evidence>
<sequence length="197" mass="23125">MGFRSFARELLYVLDVISRSQCYKWFQRFENGNESLEDEEHRSRPQVVDDELLKKAIESDPTQTTRKLALEFGCSNSTIDEHLHTIGKTNRCGKWVPHKLSDENKAVRKSKKKFEELGWKVLPHPPYSLDLAPSDYHLFRSMHHGLSEKTFNNIDEVRSWVASYFDSQPTKFFEDGIHNLHDRWRSVVDSCGEYCLE</sequence>
<evidence type="ECO:0000313" key="2">
    <source>
        <dbReference type="Proteomes" id="UP001303046"/>
    </source>
</evidence>
<dbReference type="PANTHER" id="PTHR46060:SF1">
    <property type="entry name" value="MARINER MOS1 TRANSPOSASE-LIKE PROTEIN"/>
    <property type="match status" value="1"/>
</dbReference>
<dbReference type="InterPro" id="IPR036397">
    <property type="entry name" value="RNaseH_sf"/>
</dbReference>
<dbReference type="Gene3D" id="1.10.10.10">
    <property type="entry name" value="Winged helix-like DNA-binding domain superfamily/Winged helix DNA-binding domain"/>
    <property type="match status" value="1"/>
</dbReference>
<keyword evidence="2" id="KW-1185">Reference proteome</keyword>
<dbReference type="EMBL" id="JAVFWL010000001">
    <property type="protein sequence ID" value="KAK6726304.1"/>
    <property type="molecule type" value="Genomic_DNA"/>
</dbReference>
<accession>A0ABR1BIK1</accession>
<dbReference type="InterPro" id="IPR036388">
    <property type="entry name" value="WH-like_DNA-bd_sf"/>
</dbReference>
<name>A0ABR1BIK1_NECAM</name>
<dbReference type="PANTHER" id="PTHR46060">
    <property type="entry name" value="MARINER MOS1 TRANSPOSASE-LIKE PROTEIN"/>
    <property type="match status" value="1"/>
</dbReference>
<protein>
    <recommendedName>
        <fullName evidence="3">Mos1 transposase HTH domain-containing protein</fullName>
    </recommendedName>
</protein>
<gene>
    <name evidence="1" type="primary">Necator_chrI.g674</name>
    <name evidence="1" type="ORF">RB195_004552</name>
</gene>
<reference evidence="1 2" key="1">
    <citation type="submission" date="2023-08" db="EMBL/GenBank/DDBJ databases">
        <title>A Necator americanus chromosomal reference genome.</title>
        <authorList>
            <person name="Ilik V."/>
            <person name="Petrzelkova K.J."/>
            <person name="Pardy F."/>
            <person name="Fuh T."/>
            <person name="Niatou-Singa F.S."/>
            <person name="Gouil Q."/>
            <person name="Baker L."/>
            <person name="Ritchie M.E."/>
            <person name="Jex A.R."/>
            <person name="Gazzola D."/>
            <person name="Li H."/>
            <person name="Toshio Fujiwara R."/>
            <person name="Zhan B."/>
            <person name="Aroian R.V."/>
            <person name="Pafco B."/>
            <person name="Schwarz E.M."/>
        </authorList>
    </citation>
    <scope>NUCLEOTIDE SEQUENCE [LARGE SCALE GENOMIC DNA]</scope>
    <source>
        <strain evidence="1 2">Aroian</strain>
        <tissue evidence="1">Whole animal</tissue>
    </source>
</reference>
<dbReference type="InterPro" id="IPR052709">
    <property type="entry name" value="Transposase-MT_Hybrid"/>
</dbReference>